<dbReference type="Proteomes" id="UP000750197">
    <property type="component" value="Unassembled WGS sequence"/>
</dbReference>
<reference evidence="1" key="1">
    <citation type="submission" date="2021-05" db="EMBL/GenBank/DDBJ databases">
        <title>Genomic insights into ecological role and evolution of a novel Thermoplasmata order Candidatus Sysuiplasmatales.</title>
        <authorList>
            <person name="Yuan Y."/>
        </authorList>
    </citation>
    <scope>NUCLEOTIDE SEQUENCE</scope>
    <source>
        <strain evidence="1">TUT19-bin139</strain>
    </source>
</reference>
<gene>
    <name evidence="1" type="ORF">KIY12_08960</name>
</gene>
<evidence type="ECO:0000313" key="1">
    <source>
        <dbReference type="EMBL" id="MBX8644830.1"/>
    </source>
</evidence>
<proteinExistence type="predicted"/>
<feature type="non-terminal residue" evidence="1">
    <location>
        <position position="98"/>
    </location>
</feature>
<name>A0A8J8CDX2_9ARCH</name>
<organism evidence="1 2">
    <name type="scientific">Candidatus Sysuiplasma superficiale</name>
    <dbReference type="NCBI Taxonomy" id="2823368"/>
    <lineage>
        <taxon>Archaea</taxon>
        <taxon>Methanobacteriati</taxon>
        <taxon>Thermoplasmatota</taxon>
        <taxon>Thermoplasmata</taxon>
        <taxon>Candidatus Sysuiplasmatales</taxon>
        <taxon>Candidatus Sysuiplasmataceae</taxon>
        <taxon>Candidatus Sysuiplasma</taxon>
    </lineage>
</organism>
<protein>
    <submittedName>
        <fullName evidence="1">Uncharacterized protein</fullName>
    </submittedName>
</protein>
<dbReference type="AlphaFoldDB" id="A0A8J8CDX2"/>
<sequence>MEEGSCGGVIILPGNNFREAKLEEIHKKVIETKQSDIQLQAILLKKNKEKQEIWSVSDLRITESLAKRIQEIVLNYIRTCAENEIKDFMVSNDQSDEY</sequence>
<evidence type="ECO:0000313" key="2">
    <source>
        <dbReference type="Proteomes" id="UP000750197"/>
    </source>
</evidence>
<accession>A0A8J8CDX2</accession>
<dbReference type="EMBL" id="JAHEAC010000107">
    <property type="protein sequence ID" value="MBX8644830.1"/>
    <property type="molecule type" value="Genomic_DNA"/>
</dbReference>
<comment type="caution">
    <text evidence="1">The sequence shown here is derived from an EMBL/GenBank/DDBJ whole genome shotgun (WGS) entry which is preliminary data.</text>
</comment>